<dbReference type="RefSeq" id="WP_124879131.1">
    <property type="nucleotide sequence ID" value="NZ_RQJO01000015.1"/>
</dbReference>
<dbReference type="EMBL" id="RQJO01000015">
    <property type="protein sequence ID" value="RRA99217.1"/>
    <property type="molecule type" value="Genomic_DNA"/>
</dbReference>
<keyword evidence="2" id="KW-1185">Reference proteome</keyword>
<gene>
    <name evidence="1" type="ORF">EHT25_30125</name>
</gene>
<name>A0A3P1BDK6_9BACT</name>
<comment type="caution">
    <text evidence="1">The sequence shown here is derived from an EMBL/GenBank/DDBJ whole genome shotgun (WGS) entry which is preliminary data.</text>
</comment>
<dbReference type="AlphaFoldDB" id="A0A3P1BDK6"/>
<accession>A0A3P1BDK6</accession>
<evidence type="ECO:0000313" key="1">
    <source>
        <dbReference type="EMBL" id="RRA99217.1"/>
    </source>
</evidence>
<protein>
    <submittedName>
        <fullName evidence="1">Uncharacterized protein</fullName>
    </submittedName>
</protein>
<dbReference type="Proteomes" id="UP000271925">
    <property type="component" value="Unassembled WGS sequence"/>
</dbReference>
<dbReference type="OrthoDB" id="964185at2"/>
<reference evidence="1 2" key="1">
    <citation type="submission" date="2018-11" db="EMBL/GenBank/DDBJ databases">
        <authorList>
            <person name="Zhou Z."/>
            <person name="Wang G."/>
        </authorList>
    </citation>
    <scope>NUCLEOTIDE SEQUENCE [LARGE SCALE GENOMIC DNA]</scope>
    <source>
        <strain evidence="1 2">KCTC52004</strain>
    </source>
</reference>
<proteinExistence type="predicted"/>
<organism evidence="1 2">
    <name type="scientific">Larkinella rosea</name>
    <dbReference type="NCBI Taxonomy" id="2025312"/>
    <lineage>
        <taxon>Bacteria</taxon>
        <taxon>Pseudomonadati</taxon>
        <taxon>Bacteroidota</taxon>
        <taxon>Cytophagia</taxon>
        <taxon>Cytophagales</taxon>
        <taxon>Spirosomataceae</taxon>
        <taxon>Larkinella</taxon>
    </lineage>
</organism>
<evidence type="ECO:0000313" key="2">
    <source>
        <dbReference type="Proteomes" id="UP000271925"/>
    </source>
</evidence>
<sequence length="86" mass="10146">MDEGKNTEIGKVSEDQKLYEERKRLFQKSHGLDQWQWLTIKRYAEKYQITPQVVEDWILSGVIPANCVDVIPVKEAIRIIIDQPYI</sequence>